<evidence type="ECO:0000313" key="2">
    <source>
        <dbReference type="EMBL" id="OQD77919.1"/>
    </source>
</evidence>
<dbReference type="Proteomes" id="UP000191522">
    <property type="component" value="Unassembled WGS sequence"/>
</dbReference>
<sequence length="349" mass="38265">MPSSPSLHRKQLKTSSPFSSSSSSSSSSSFYPSSLSSYDNSFSDHHLSPYRHQEHLESLILKHGYPTRISLSSLRDLTATSSSYYPPSPRSRRYCPSDVFPVDAFDSSLSSTQPIPIPRRAGPIYDEDLPVTPLTGRFDKASYFQDWERASLSAKSRHLASPRTVRDTRYSIMRSDNSPFYSPVTSPTMSPRRPSSPQPARSKTQNSTKSSAGFTLGSLPRFHPAVYQSGPTAQAVTAQPPSPKQSRQPVYRTSSNSRDIKSQYRELLEASRDSPSAPRLDPLRSPGPVTPLALEAGDYLAAGSLSTADRSSRDTSGQHGGPAPDLIDKILARESEKARQKARKSAKGR</sequence>
<dbReference type="OMA" id="RMRSDNS"/>
<feature type="compositionally biased region" description="Low complexity" evidence="1">
    <location>
        <begin position="15"/>
        <end position="38"/>
    </location>
</feature>
<feature type="region of interest" description="Disordered" evidence="1">
    <location>
        <begin position="155"/>
        <end position="349"/>
    </location>
</feature>
<feature type="compositionally biased region" description="Polar residues" evidence="1">
    <location>
        <begin position="203"/>
        <end position="213"/>
    </location>
</feature>
<proteinExistence type="predicted"/>
<feature type="compositionally biased region" description="Low complexity" evidence="1">
    <location>
        <begin position="182"/>
        <end position="202"/>
    </location>
</feature>
<feature type="compositionally biased region" description="Basic residues" evidence="1">
    <location>
        <begin position="340"/>
        <end position="349"/>
    </location>
</feature>
<reference evidence="3" key="1">
    <citation type="journal article" date="2017" name="Nat. Microbiol.">
        <title>Global analysis of biosynthetic gene clusters reveals vast potential of secondary metabolite production in Penicillium species.</title>
        <authorList>
            <person name="Nielsen J.C."/>
            <person name="Grijseels S."/>
            <person name="Prigent S."/>
            <person name="Ji B."/>
            <person name="Dainat J."/>
            <person name="Nielsen K.F."/>
            <person name="Frisvad J.C."/>
            <person name="Workman M."/>
            <person name="Nielsen J."/>
        </authorList>
    </citation>
    <scope>NUCLEOTIDE SEQUENCE [LARGE SCALE GENOMIC DNA]</scope>
    <source>
        <strain evidence="3">IBT 11843</strain>
    </source>
</reference>
<protein>
    <submittedName>
        <fullName evidence="2">Uncharacterized protein</fullName>
    </submittedName>
</protein>
<keyword evidence="3" id="KW-1185">Reference proteome</keyword>
<dbReference type="OrthoDB" id="5403157at2759"/>
<gene>
    <name evidence="2" type="ORF">PENDEC_c002G00274</name>
</gene>
<feature type="compositionally biased region" description="Basic and acidic residues" evidence="1">
    <location>
        <begin position="258"/>
        <end position="272"/>
    </location>
</feature>
<feature type="compositionally biased region" description="Polar residues" evidence="1">
    <location>
        <begin position="304"/>
        <end position="317"/>
    </location>
</feature>
<feature type="compositionally biased region" description="Polar residues" evidence="1">
    <location>
        <begin position="229"/>
        <end position="257"/>
    </location>
</feature>
<accession>A0A1V6PLM3</accession>
<feature type="region of interest" description="Disordered" evidence="1">
    <location>
        <begin position="1"/>
        <end position="38"/>
    </location>
</feature>
<dbReference type="AlphaFoldDB" id="A0A1V6PLM3"/>
<organism evidence="2 3">
    <name type="scientific">Penicillium decumbens</name>
    <dbReference type="NCBI Taxonomy" id="69771"/>
    <lineage>
        <taxon>Eukaryota</taxon>
        <taxon>Fungi</taxon>
        <taxon>Dikarya</taxon>
        <taxon>Ascomycota</taxon>
        <taxon>Pezizomycotina</taxon>
        <taxon>Eurotiomycetes</taxon>
        <taxon>Eurotiomycetidae</taxon>
        <taxon>Eurotiales</taxon>
        <taxon>Aspergillaceae</taxon>
        <taxon>Penicillium</taxon>
    </lineage>
</organism>
<evidence type="ECO:0000256" key="1">
    <source>
        <dbReference type="SAM" id="MobiDB-lite"/>
    </source>
</evidence>
<name>A0A1V6PLM3_PENDC</name>
<dbReference type="EMBL" id="MDYL01000002">
    <property type="protein sequence ID" value="OQD77919.1"/>
    <property type="molecule type" value="Genomic_DNA"/>
</dbReference>
<comment type="caution">
    <text evidence="2">The sequence shown here is derived from an EMBL/GenBank/DDBJ whole genome shotgun (WGS) entry which is preliminary data.</text>
</comment>
<evidence type="ECO:0000313" key="3">
    <source>
        <dbReference type="Proteomes" id="UP000191522"/>
    </source>
</evidence>
<feature type="compositionally biased region" description="Basic and acidic residues" evidence="1">
    <location>
        <begin position="326"/>
        <end position="339"/>
    </location>
</feature>